<reference evidence="2 3" key="1">
    <citation type="journal article" date="2015" name="Nature">
        <title>rRNA introns, odd ribosomes, and small enigmatic genomes across a large radiation of phyla.</title>
        <authorList>
            <person name="Brown C.T."/>
            <person name="Hug L.A."/>
            <person name="Thomas B.C."/>
            <person name="Sharon I."/>
            <person name="Castelle C.J."/>
            <person name="Singh A."/>
            <person name="Wilkins M.J."/>
            <person name="Williams K.H."/>
            <person name="Banfield J.F."/>
        </authorList>
    </citation>
    <scope>NUCLEOTIDE SEQUENCE [LARGE SCALE GENOMIC DNA]</scope>
</reference>
<organism evidence="2 3">
    <name type="scientific">Candidatus Roizmanbacteria bacterium GW2011_GWB1_40_7</name>
    <dbReference type="NCBI Taxonomy" id="1618482"/>
    <lineage>
        <taxon>Bacteria</taxon>
        <taxon>Candidatus Roizmaniibacteriota</taxon>
    </lineage>
</organism>
<dbReference type="Proteomes" id="UP000034664">
    <property type="component" value="Unassembled WGS sequence"/>
</dbReference>
<feature type="transmembrane region" description="Helical" evidence="1">
    <location>
        <begin position="77"/>
        <end position="95"/>
    </location>
</feature>
<keyword evidence="1" id="KW-0472">Membrane</keyword>
<evidence type="ECO:0000313" key="2">
    <source>
        <dbReference type="EMBL" id="KKR71850.1"/>
    </source>
</evidence>
<protein>
    <submittedName>
        <fullName evidence="2">Uncharacterized protein</fullName>
    </submittedName>
</protein>
<gene>
    <name evidence="2" type="ORF">UU14_C0017G0015</name>
</gene>
<keyword evidence="1" id="KW-0812">Transmembrane</keyword>
<proteinExistence type="predicted"/>
<evidence type="ECO:0000256" key="1">
    <source>
        <dbReference type="SAM" id="Phobius"/>
    </source>
</evidence>
<keyword evidence="1" id="KW-1133">Transmembrane helix</keyword>
<evidence type="ECO:0000313" key="3">
    <source>
        <dbReference type="Proteomes" id="UP000034664"/>
    </source>
</evidence>
<accession>A0A0G0VIP3</accession>
<dbReference type="AlphaFoldDB" id="A0A0G0VIP3"/>
<name>A0A0G0VIP3_9BACT</name>
<comment type="caution">
    <text evidence="2">The sequence shown here is derived from an EMBL/GenBank/DDBJ whole genome shotgun (WGS) entry which is preliminary data.</text>
</comment>
<sequence>MSPEKNETSAGSGCLEISATAIAGLLFLNGLLQTEYGGPLDVMVVRMMGDVGPHITAAAQSGFEAIGMDSENMYKSVQIVGQLASLGVLGLSFFARRRNLSE</sequence>
<feature type="transmembrane region" description="Helical" evidence="1">
    <location>
        <begin position="12"/>
        <end position="32"/>
    </location>
</feature>
<dbReference type="EMBL" id="LBZM01000017">
    <property type="protein sequence ID" value="KKR71850.1"/>
    <property type="molecule type" value="Genomic_DNA"/>
</dbReference>